<accession>A0A1Y2MA90</accession>
<dbReference type="AlphaFoldDB" id="A0A1Y2MA90"/>
<evidence type="ECO:0000313" key="2">
    <source>
        <dbReference type="EMBL" id="OSS53024.1"/>
    </source>
</evidence>
<feature type="compositionally biased region" description="Polar residues" evidence="1">
    <location>
        <begin position="56"/>
        <end position="72"/>
    </location>
</feature>
<evidence type="ECO:0000256" key="1">
    <source>
        <dbReference type="SAM" id="MobiDB-lite"/>
    </source>
</evidence>
<sequence>MAHLRTYQQCATLLYLRKLTWLWPNIRRRQGATTSKRSAFDLDNGGSMHHREGAAATTQPRSDNKASTQRRQGATVRVIADYKSSVHRQAARITTSKEGTSKSGSS</sequence>
<reference evidence="2 3" key="1">
    <citation type="journal article" date="2017" name="Genome Announc.">
        <title>Genome sequence of the saprophytic ascomycete Epicoccum nigrum ICMP 19927 strain isolated from New Zealand.</title>
        <authorList>
            <person name="Fokin M."/>
            <person name="Fleetwood D."/>
            <person name="Weir B.S."/>
            <person name="Villas-Boas S.G."/>
        </authorList>
    </citation>
    <scope>NUCLEOTIDE SEQUENCE [LARGE SCALE GENOMIC DNA]</scope>
    <source>
        <strain evidence="2 3">ICMP 19927</strain>
    </source>
</reference>
<feature type="region of interest" description="Disordered" evidence="1">
    <location>
        <begin position="30"/>
        <end position="106"/>
    </location>
</feature>
<dbReference type="InParanoid" id="A0A1Y2MA90"/>
<dbReference type="EMBL" id="KZ107839">
    <property type="protein sequence ID" value="OSS53024.1"/>
    <property type="molecule type" value="Genomic_DNA"/>
</dbReference>
<evidence type="ECO:0000313" key="3">
    <source>
        <dbReference type="Proteomes" id="UP000193240"/>
    </source>
</evidence>
<dbReference type="Proteomes" id="UP000193240">
    <property type="component" value="Unassembled WGS sequence"/>
</dbReference>
<feature type="compositionally biased region" description="Low complexity" evidence="1">
    <location>
        <begin position="94"/>
        <end position="106"/>
    </location>
</feature>
<protein>
    <submittedName>
        <fullName evidence="2">Uncharacterized protein</fullName>
    </submittedName>
</protein>
<keyword evidence="3" id="KW-1185">Reference proteome</keyword>
<proteinExistence type="predicted"/>
<gene>
    <name evidence="2" type="ORF">B5807_02727</name>
</gene>
<organism evidence="2 3">
    <name type="scientific">Epicoccum nigrum</name>
    <name type="common">Soil fungus</name>
    <name type="synonym">Epicoccum purpurascens</name>
    <dbReference type="NCBI Taxonomy" id="105696"/>
    <lineage>
        <taxon>Eukaryota</taxon>
        <taxon>Fungi</taxon>
        <taxon>Dikarya</taxon>
        <taxon>Ascomycota</taxon>
        <taxon>Pezizomycotina</taxon>
        <taxon>Dothideomycetes</taxon>
        <taxon>Pleosporomycetidae</taxon>
        <taxon>Pleosporales</taxon>
        <taxon>Pleosporineae</taxon>
        <taxon>Didymellaceae</taxon>
        <taxon>Epicoccum</taxon>
    </lineage>
</organism>
<name>A0A1Y2MA90_EPING</name>